<reference evidence="4" key="1">
    <citation type="submission" date="2022-02" db="EMBL/GenBank/DDBJ databases">
        <authorList>
            <person name="Henning P.M."/>
            <person name="McCubbin A.G."/>
            <person name="Shore J.S."/>
        </authorList>
    </citation>
    <scope>NUCLEOTIDE SEQUENCE</scope>
    <source>
        <strain evidence="4">F60SS</strain>
        <tissue evidence="4">Leaves</tissue>
    </source>
</reference>
<dbReference type="AlphaFoldDB" id="A0A9Q0GHC3"/>
<dbReference type="InterPro" id="IPR008502">
    <property type="entry name" value="Prolamin-like"/>
</dbReference>
<keyword evidence="5" id="KW-1185">Reference proteome</keyword>
<dbReference type="PANTHER" id="PTHR31951">
    <property type="entry name" value="BIFUNCTIONAL INHIBITOR/LIPID-TRANSFER PROTEIN/SEED STORAGE 2S ALBUMIN SUPERFAMILY PROTEIN-RELATED"/>
    <property type="match status" value="1"/>
</dbReference>
<feature type="domain" description="Prolamin-like" evidence="3">
    <location>
        <begin position="47"/>
        <end position="106"/>
    </location>
</feature>
<dbReference type="Proteomes" id="UP001141552">
    <property type="component" value="Unassembled WGS sequence"/>
</dbReference>
<evidence type="ECO:0000313" key="5">
    <source>
        <dbReference type="Proteomes" id="UP001141552"/>
    </source>
</evidence>
<feature type="signal peptide" evidence="2">
    <location>
        <begin position="1"/>
        <end position="25"/>
    </location>
</feature>
<feature type="non-terminal residue" evidence="4">
    <location>
        <position position="1"/>
    </location>
</feature>
<reference evidence="4" key="2">
    <citation type="journal article" date="2023" name="Plants (Basel)">
        <title>Annotation of the Turnera subulata (Passifloraceae) Draft Genome Reveals the S-Locus Evolved after the Divergence of Turneroideae from Passifloroideae in a Stepwise Manner.</title>
        <authorList>
            <person name="Henning P.M."/>
            <person name="Roalson E.H."/>
            <person name="Mir W."/>
            <person name="McCubbin A.G."/>
            <person name="Shore J.S."/>
        </authorList>
    </citation>
    <scope>NUCLEOTIDE SEQUENCE</scope>
    <source>
        <strain evidence="4">F60SS</strain>
    </source>
</reference>
<sequence>MANINMNRMILLFALTLIMVTPVPAIPEKIQKTIEECSSKISVNNGNLLKESFLGKGDPTNEVCRVLVDFGKTCHEAFTKLMISKRPTAKESKIWARSKSIWEHCSHDVSDNSPASSLTQTLLECGPKIEAKYGEQIRDNLLGKVKLDREACVILIRWGKRCHFAFS</sequence>
<feature type="chain" id="PRO_5040289809" description="Prolamin-like domain-containing protein" evidence="2">
    <location>
        <begin position="26"/>
        <end position="167"/>
    </location>
</feature>
<dbReference type="EMBL" id="JAKUCV010000533">
    <property type="protein sequence ID" value="KAJ4849653.1"/>
    <property type="molecule type" value="Genomic_DNA"/>
</dbReference>
<organism evidence="4 5">
    <name type="scientific">Turnera subulata</name>
    <dbReference type="NCBI Taxonomy" id="218843"/>
    <lineage>
        <taxon>Eukaryota</taxon>
        <taxon>Viridiplantae</taxon>
        <taxon>Streptophyta</taxon>
        <taxon>Embryophyta</taxon>
        <taxon>Tracheophyta</taxon>
        <taxon>Spermatophyta</taxon>
        <taxon>Magnoliopsida</taxon>
        <taxon>eudicotyledons</taxon>
        <taxon>Gunneridae</taxon>
        <taxon>Pentapetalae</taxon>
        <taxon>rosids</taxon>
        <taxon>fabids</taxon>
        <taxon>Malpighiales</taxon>
        <taxon>Passifloraceae</taxon>
        <taxon>Turnera</taxon>
    </lineage>
</organism>
<keyword evidence="1 2" id="KW-0732">Signal</keyword>
<comment type="caution">
    <text evidence="4">The sequence shown here is derived from an EMBL/GenBank/DDBJ whole genome shotgun (WGS) entry which is preliminary data.</text>
</comment>
<accession>A0A9Q0GHC3</accession>
<evidence type="ECO:0000256" key="1">
    <source>
        <dbReference type="ARBA" id="ARBA00022729"/>
    </source>
</evidence>
<dbReference type="OrthoDB" id="1368054at2759"/>
<name>A0A9Q0GHC3_9ROSI</name>
<dbReference type="PANTHER" id="PTHR31951:SF22">
    <property type="entry name" value="ECA1 GAMETOGENESIS RELATED FAMILY"/>
    <property type="match status" value="1"/>
</dbReference>
<dbReference type="Pfam" id="PF05617">
    <property type="entry name" value="Prolamin_like"/>
    <property type="match status" value="1"/>
</dbReference>
<evidence type="ECO:0000259" key="3">
    <source>
        <dbReference type="Pfam" id="PF05617"/>
    </source>
</evidence>
<proteinExistence type="predicted"/>
<protein>
    <recommendedName>
        <fullName evidence="3">Prolamin-like domain-containing protein</fullName>
    </recommendedName>
</protein>
<gene>
    <name evidence="4" type="ORF">Tsubulata_009651</name>
</gene>
<evidence type="ECO:0000256" key="2">
    <source>
        <dbReference type="SAM" id="SignalP"/>
    </source>
</evidence>
<evidence type="ECO:0000313" key="4">
    <source>
        <dbReference type="EMBL" id="KAJ4849653.1"/>
    </source>
</evidence>